<dbReference type="EMBL" id="CYYV01000004">
    <property type="protein sequence ID" value="CUN89743.1"/>
    <property type="molecule type" value="Genomic_DNA"/>
</dbReference>
<dbReference type="RefSeq" id="WP_055226623.1">
    <property type="nucleotide sequence ID" value="NZ_CYYV01000004.1"/>
</dbReference>
<gene>
    <name evidence="2" type="ORF">ERS852406_00864</name>
</gene>
<name>A0A174ANF8_9FIRM</name>
<accession>A0A174ANF8</accession>
<protein>
    <submittedName>
        <fullName evidence="2">Uncharacterized protein</fullName>
    </submittedName>
</protein>
<evidence type="ECO:0000256" key="1">
    <source>
        <dbReference type="SAM" id="SignalP"/>
    </source>
</evidence>
<sequence>MKKVINLKNVLFCALLVLTMAFNTVNAQAGTLDYLGNTIDGSKLTDETESVGNYQSVARSTYLHQGIVRITNNGNGYVGIFGATQCNGKCSTVKLNVYLERSSGSEDFYSYKKWENVDYNTNSLYLSKEVKVEKGYYYRLRGYHSCTKNGVTENGGSSTNGIYIG</sequence>
<feature type="chain" id="PRO_5008017802" evidence="1">
    <location>
        <begin position="30"/>
        <end position="165"/>
    </location>
</feature>
<reference evidence="2 3" key="1">
    <citation type="submission" date="2015-09" db="EMBL/GenBank/DDBJ databases">
        <authorList>
            <consortium name="Pathogen Informatics"/>
        </authorList>
    </citation>
    <scope>NUCLEOTIDE SEQUENCE [LARGE SCALE GENOMIC DNA]</scope>
    <source>
        <strain evidence="2 3">2789STDY5608849</strain>
    </source>
</reference>
<organism evidence="2 3">
    <name type="scientific">Fusicatenibacter saccharivorans</name>
    <dbReference type="NCBI Taxonomy" id="1150298"/>
    <lineage>
        <taxon>Bacteria</taxon>
        <taxon>Bacillati</taxon>
        <taxon>Bacillota</taxon>
        <taxon>Clostridia</taxon>
        <taxon>Lachnospirales</taxon>
        <taxon>Lachnospiraceae</taxon>
        <taxon>Fusicatenibacter</taxon>
    </lineage>
</organism>
<evidence type="ECO:0000313" key="2">
    <source>
        <dbReference type="EMBL" id="CUN89743.1"/>
    </source>
</evidence>
<feature type="signal peptide" evidence="1">
    <location>
        <begin position="1"/>
        <end position="29"/>
    </location>
</feature>
<dbReference type="InterPro" id="IPR046145">
    <property type="entry name" value="DUF6147"/>
</dbReference>
<dbReference type="Pfam" id="PF19644">
    <property type="entry name" value="DUF6147"/>
    <property type="match status" value="1"/>
</dbReference>
<dbReference type="AlphaFoldDB" id="A0A174ANF8"/>
<dbReference type="Proteomes" id="UP000095706">
    <property type="component" value="Unassembled WGS sequence"/>
</dbReference>
<proteinExistence type="predicted"/>
<keyword evidence="1" id="KW-0732">Signal</keyword>
<evidence type="ECO:0000313" key="3">
    <source>
        <dbReference type="Proteomes" id="UP000095706"/>
    </source>
</evidence>